<accession>A0ABD5U8C9</accession>
<name>A0ABD5U8C9_9EURY</name>
<proteinExistence type="predicted"/>
<reference evidence="2 3" key="1">
    <citation type="journal article" date="2019" name="Int. J. Syst. Evol. Microbiol.">
        <title>The Global Catalogue of Microorganisms (GCM) 10K type strain sequencing project: providing services to taxonomists for standard genome sequencing and annotation.</title>
        <authorList>
            <consortium name="The Broad Institute Genomics Platform"/>
            <consortium name="The Broad Institute Genome Sequencing Center for Infectious Disease"/>
            <person name="Wu L."/>
            <person name="Ma J."/>
        </authorList>
    </citation>
    <scope>NUCLEOTIDE SEQUENCE [LARGE SCALE GENOMIC DNA]</scope>
    <source>
        <strain evidence="2 3">PSRA2</strain>
    </source>
</reference>
<keyword evidence="1" id="KW-1133">Transmembrane helix</keyword>
<evidence type="ECO:0008006" key="4">
    <source>
        <dbReference type="Google" id="ProtNLM"/>
    </source>
</evidence>
<protein>
    <recommendedName>
        <fullName evidence="4">Major facilitator superfamily (MFS) profile domain-containing protein</fullName>
    </recommendedName>
</protein>
<organism evidence="2 3">
    <name type="scientific">Halomarina ordinaria</name>
    <dbReference type="NCBI Taxonomy" id="3033939"/>
    <lineage>
        <taxon>Archaea</taxon>
        <taxon>Methanobacteriati</taxon>
        <taxon>Methanobacteriota</taxon>
        <taxon>Stenosarchaea group</taxon>
        <taxon>Halobacteria</taxon>
        <taxon>Halobacteriales</taxon>
        <taxon>Natronomonadaceae</taxon>
        <taxon>Halomarina</taxon>
    </lineage>
</organism>
<feature type="transmembrane region" description="Helical" evidence="1">
    <location>
        <begin position="12"/>
        <end position="31"/>
    </location>
</feature>
<dbReference type="Proteomes" id="UP001596406">
    <property type="component" value="Unassembled WGS sequence"/>
</dbReference>
<dbReference type="RefSeq" id="WP_304448404.1">
    <property type="nucleotide sequence ID" value="NZ_JARRAH010000001.1"/>
</dbReference>
<keyword evidence="1" id="KW-0472">Membrane</keyword>
<keyword evidence="3" id="KW-1185">Reference proteome</keyword>
<keyword evidence="1" id="KW-0812">Transmembrane</keyword>
<comment type="caution">
    <text evidence="2">The sequence shown here is derived from an EMBL/GenBank/DDBJ whole genome shotgun (WGS) entry which is preliminary data.</text>
</comment>
<evidence type="ECO:0000256" key="1">
    <source>
        <dbReference type="SAM" id="Phobius"/>
    </source>
</evidence>
<evidence type="ECO:0000313" key="3">
    <source>
        <dbReference type="Proteomes" id="UP001596406"/>
    </source>
</evidence>
<dbReference type="AlphaFoldDB" id="A0ABD5U8C9"/>
<sequence length="63" mass="6147">MSDPLSPALRAVAALASLFALGTGAFVALYAVSPYALAAGLLFALGGCVGLYVALVAPDYSAG</sequence>
<evidence type="ECO:0000313" key="2">
    <source>
        <dbReference type="EMBL" id="MFC6836725.1"/>
    </source>
</evidence>
<dbReference type="EMBL" id="JBHSXM010000001">
    <property type="protein sequence ID" value="MFC6836725.1"/>
    <property type="molecule type" value="Genomic_DNA"/>
</dbReference>
<feature type="transmembrane region" description="Helical" evidence="1">
    <location>
        <begin position="37"/>
        <end position="57"/>
    </location>
</feature>
<gene>
    <name evidence="2" type="ORF">ACFQHK_09390</name>
</gene>